<gene>
    <name evidence="2" type="ORF">I5803_17885</name>
</gene>
<comment type="caution">
    <text evidence="2">The sequence shown here is derived from an EMBL/GenBank/DDBJ whole genome shotgun (WGS) entry which is preliminary data.</text>
</comment>
<dbReference type="Pfam" id="PF21688">
    <property type="entry name" value="FAD-depend_C"/>
    <property type="match status" value="1"/>
</dbReference>
<dbReference type="PANTHER" id="PTHR42842">
    <property type="entry name" value="FAD/NAD(P)-BINDING OXIDOREDUCTASE"/>
    <property type="match status" value="1"/>
</dbReference>
<evidence type="ECO:0000259" key="1">
    <source>
        <dbReference type="Pfam" id="PF21688"/>
    </source>
</evidence>
<evidence type="ECO:0000313" key="3">
    <source>
        <dbReference type="Proteomes" id="UP000651050"/>
    </source>
</evidence>
<dbReference type="PANTHER" id="PTHR42842:SF3">
    <property type="entry name" value="FAD_NAD(P)-BINDING OXIDOREDUCTASE FAMILY PROTEIN"/>
    <property type="match status" value="1"/>
</dbReference>
<keyword evidence="3" id="KW-1185">Reference proteome</keyword>
<protein>
    <submittedName>
        <fullName evidence="2">NAD(P)/FAD-dependent oxidoreductase</fullName>
    </submittedName>
</protein>
<organism evidence="2 3">
    <name type="scientific">Caenimonas aquaedulcis</name>
    <dbReference type="NCBI Taxonomy" id="2793270"/>
    <lineage>
        <taxon>Bacteria</taxon>
        <taxon>Pseudomonadati</taxon>
        <taxon>Pseudomonadota</taxon>
        <taxon>Betaproteobacteria</taxon>
        <taxon>Burkholderiales</taxon>
        <taxon>Comamonadaceae</taxon>
        <taxon>Caenimonas</taxon>
    </lineage>
</organism>
<dbReference type="AlphaFoldDB" id="A0A931H7K1"/>
<dbReference type="Gene3D" id="3.30.70.2700">
    <property type="match status" value="1"/>
</dbReference>
<dbReference type="RefSeq" id="WP_196987678.1">
    <property type="nucleotide sequence ID" value="NZ_JADWYS010000001.1"/>
</dbReference>
<accession>A0A931H7K1</accession>
<dbReference type="InterPro" id="IPR049516">
    <property type="entry name" value="FAD-depend_C"/>
</dbReference>
<sequence length="547" mass="58365">MIRLSEIKLTLAQAEQPEAPLLAAAAGVLGVPQGDISRVQVFKRSFDARKADLLAVYIIDVALADASREPAILAKLAGRPHIAATPDMAWHPPVQATAPPALRPVVVGFGPCGIFAALVLAQMGLRPIVLERGKPVRERTKDTWGLWRKRLLHPESNVQFGEGGAGTFSDGKLYSQIKDPRHLGRKVMNEFVKAGAPGEILYVAHPHIGTFKLVKVVENMREQIIALGGEVRFQQRVTDLLLEGEGDHKQLRGLAVLDVATGETGELRTDHAVLALGHSSRDTFEMLHRRGVFLEAKPFSIGFRIEHPQGVIDRARWGRHAGHPMLGAADYKLVHHASNGRSVYSFCMCPGGTVVAATSEPERVVTNGMSQYSRNERNANAGIVVGIDPADYPGGPLAGVALQRTLESNAYVLGGGTYEAPGQLVGDFIAGKASTALGSVEPSYKPGVKLGDLHQALPEYAITAIREALPAFGRKIKGFDMPDAVLTGVETRTSSPLKITRGEDYQSLNVRGLYPAGEGASYAGGILSAGVDGIRVGEAVARGIVSG</sequence>
<name>A0A931H7K1_9BURK</name>
<reference evidence="2" key="1">
    <citation type="submission" date="2020-11" db="EMBL/GenBank/DDBJ databases">
        <title>Bacterial whole genome sequence for Caenimonas sp. DR4.4.</title>
        <authorList>
            <person name="Le V."/>
            <person name="Ko S.-R."/>
            <person name="Ahn C.-Y."/>
            <person name="Oh H.-M."/>
        </authorList>
    </citation>
    <scope>NUCLEOTIDE SEQUENCE</scope>
    <source>
        <strain evidence="2">DR4.4</strain>
    </source>
</reference>
<dbReference type="SUPFAM" id="SSF51905">
    <property type="entry name" value="FAD/NAD(P)-binding domain"/>
    <property type="match status" value="1"/>
</dbReference>
<dbReference type="EMBL" id="JADWYS010000001">
    <property type="protein sequence ID" value="MBG9389907.1"/>
    <property type="molecule type" value="Genomic_DNA"/>
</dbReference>
<dbReference type="Gene3D" id="3.50.50.60">
    <property type="entry name" value="FAD/NAD(P)-binding domain"/>
    <property type="match status" value="2"/>
</dbReference>
<evidence type="ECO:0000313" key="2">
    <source>
        <dbReference type="EMBL" id="MBG9389907.1"/>
    </source>
</evidence>
<dbReference type="PIRSF" id="PIRSF038984">
    <property type="entry name" value="FAD_binding_protein"/>
    <property type="match status" value="1"/>
</dbReference>
<proteinExistence type="predicted"/>
<dbReference type="InterPro" id="IPR028348">
    <property type="entry name" value="FAD-binding_protein"/>
</dbReference>
<feature type="domain" description="FAD-dependent protein C-terminal" evidence="1">
    <location>
        <begin position="298"/>
        <end position="493"/>
    </location>
</feature>
<dbReference type="InterPro" id="IPR036188">
    <property type="entry name" value="FAD/NAD-bd_sf"/>
</dbReference>
<dbReference type="Proteomes" id="UP000651050">
    <property type="component" value="Unassembled WGS sequence"/>
</dbReference>